<protein>
    <submittedName>
        <fullName evidence="2">Unplaced genomic scaffold SPHSTscaffold_90, whole genome shotgun sequence</fullName>
    </submittedName>
</protein>
<dbReference type="AlphaFoldDB" id="A0A0C9VKH5"/>
<evidence type="ECO:0000256" key="1">
    <source>
        <dbReference type="SAM" id="MobiDB-lite"/>
    </source>
</evidence>
<feature type="region of interest" description="Disordered" evidence="1">
    <location>
        <begin position="100"/>
        <end position="166"/>
    </location>
</feature>
<name>A0A0C9VKH5_SPHS4</name>
<dbReference type="HOGENOM" id="CLU_937412_0_0_1"/>
<sequence length="297" mass="31755">MSSPSNLEHTASLSALQLSLPFGSGTIEFKLVFNDVQQPDNRSVSNATEQPATQPLPKVDVACQTDQTDHTICPDPFSINTSQSLNSRNLSGTSLFGWLNNPQTSDPSATPPIKHVNGETQIGSSPPCLPQKRKASDTQAIKAEKLDGSETEPSGPWLSPVKPKSQVVKPVELDGSEQNPVAHGHQSLRQFKSIRTGLSTTVALPTLPPTLAFPPVLVPAAAILIPTGTSSHNPTTNPGNTLERAIHWVHVVGEAGFMCDGGHRRLKGEVGVGMSVEGWGEIETPGEKERREEKHLV</sequence>
<evidence type="ECO:0000313" key="2">
    <source>
        <dbReference type="EMBL" id="KIJ37941.1"/>
    </source>
</evidence>
<dbReference type="Proteomes" id="UP000054279">
    <property type="component" value="Unassembled WGS sequence"/>
</dbReference>
<keyword evidence="3" id="KW-1185">Reference proteome</keyword>
<accession>A0A0C9VKH5</accession>
<organism evidence="2 3">
    <name type="scientific">Sphaerobolus stellatus (strain SS14)</name>
    <dbReference type="NCBI Taxonomy" id="990650"/>
    <lineage>
        <taxon>Eukaryota</taxon>
        <taxon>Fungi</taxon>
        <taxon>Dikarya</taxon>
        <taxon>Basidiomycota</taxon>
        <taxon>Agaricomycotina</taxon>
        <taxon>Agaricomycetes</taxon>
        <taxon>Phallomycetidae</taxon>
        <taxon>Geastrales</taxon>
        <taxon>Sphaerobolaceae</taxon>
        <taxon>Sphaerobolus</taxon>
    </lineage>
</organism>
<reference evidence="2 3" key="1">
    <citation type="submission" date="2014-06" db="EMBL/GenBank/DDBJ databases">
        <title>Evolutionary Origins and Diversification of the Mycorrhizal Mutualists.</title>
        <authorList>
            <consortium name="DOE Joint Genome Institute"/>
            <consortium name="Mycorrhizal Genomics Consortium"/>
            <person name="Kohler A."/>
            <person name="Kuo A."/>
            <person name="Nagy L.G."/>
            <person name="Floudas D."/>
            <person name="Copeland A."/>
            <person name="Barry K.W."/>
            <person name="Cichocki N."/>
            <person name="Veneault-Fourrey C."/>
            <person name="LaButti K."/>
            <person name="Lindquist E.A."/>
            <person name="Lipzen A."/>
            <person name="Lundell T."/>
            <person name="Morin E."/>
            <person name="Murat C."/>
            <person name="Riley R."/>
            <person name="Ohm R."/>
            <person name="Sun H."/>
            <person name="Tunlid A."/>
            <person name="Henrissat B."/>
            <person name="Grigoriev I.V."/>
            <person name="Hibbett D.S."/>
            <person name="Martin F."/>
        </authorList>
    </citation>
    <scope>NUCLEOTIDE SEQUENCE [LARGE SCALE GENOMIC DNA]</scope>
    <source>
        <strain evidence="2 3">SS14</strain>
    </source>
</reference>
<proteinExistence type="predicted"/>
<dbReference type="EMBL" id="KN837165">
    <property type="protein sequence ID" value="KIJ37941.1"/>
    <property type="molecule type" value="Genomic_DNA"/>
</dbReference>
<gene>
    <name evidence="2" type="ORF">M422DRAFT_259562</name>
</gene>
<evidence type="ECO:0000313" key="3">
    <source>
        <dbReference type="Proteomes" id="UP000054279"/>
    </source>
</evidence>